<evidence type="ECO:0000256" key="4">
    <source>
        <dbReference type="ARBA" id="ARBA00037096"/>
    </source>
</evidence>
<dbReference type="PRINTS" id="PR00081">
    <property type="entry name" value="GDHRDH"/>
</dbReference>
<comment type="caution">
    <text evidence="5">The sequence shown here is derived from an EMBL/GenBank/DDBJ whole genome shotgun (WGS) entry which is preliminary data.</text>
</comment>
<keyword evidence="6" id="KW-1185">Reference proteome</keyword>
<dbReference type="EMBL" id="JABAYA010000012">
    <property type="protein sequence ID" value="KAF7731021.1"/>
    <property type="molecule type" value="Genomic_DNA"/>
</dbReference>
<dbReference type="GO" id="GO:0016020">
    <property type="term" value="C:membrane"/>
    <property type="evidence" value="ECO:0007669"/>
    <property type="project" value="TreeGrafter"/>
</dbReference>
<keyword evidence="2" id="KW-0521">NADP</keyword>
<sequence>MAIAVLVACIAACTAYYITSKNKKRLQRIPPRGERVLILGCSSGIGRDTALAYAARGAKLVLFARRKELLQQLKQECENVGSPQVHFVAGDVVSMENLNETATLLCDVMQGVDTVIYCAGMISVRPFLEASGITVTRRTDKTYEVSQKRTETDLMEEALHRITDINYFAAIRAARCFLPLLIETSKMPNFIVISSMAGKVGAPTRALYAGSKHALHGFFDSLRVEIQHYGVHVGLVCPGSVATDLRHSAVDTSLGSGAIAGSRASLSARAVANRIISASDQREREVYIPAWFGYAAVYAKLFASSWVDWAARRKYKFSN</sequence>
<dbReference type="PANTHER" id="PTHR44196">
    <property type="entry name" value="DEHYDROGENASE/REDUCTASE SDR FAMILY MEMBER 7B"/>
    <property type="match status" value="1"/>
</dbReference>
<protein>
    <recommendedName>
        <fullName evidence="7">Short chain dehydrogenase</fullName>
    </recommendedName>
</protein>
<dbReference type="Pfam" id="PF00106">
    <property type="entry name" value="adh_short"/>
    <property type="match status" value="1"/>
</dbReference>
<dbReference type="Gene3D" id="3.40.50.720">
    <property type="entry name" value="NAD(P)-binding Rossmann-like Domain"/>
    <property type="match status" value="1"/>
</dbReference>
<comment type="similarity">
    <text evidence="1">Belongs to the short-chain dehydrogenases/reductases (SDR) family.</text>
</comment>
<dbReference type="InterPro" id="IPR020904">
    <property type="entry name" value="Sc_DH/Rdtase_CS"/>
</dbReference>
<dbReference type="OrthoDB" id="1933717at2759"/>
<evidence type="ECO:0000313" key="5">
    <source>
        <dbReference type="EMBL" id="KAF7731021.1"/>
    </source>
</evidence>
<dbReference type="InterPro" id="IPR002347">
    <property type="entry name" value="SDR_fam"/>
</dbReference>
<dbReference type="InterPro" id="IPR036291">
    <property type="entry name" value="NAD(P)-bd_dom_sf"/>
</dbReference>
<evidence type="ECO:0000256" key="1">
    <source>
        <dbReference type="ARBA" id="ARBA00006484"/>
    </source>
</evidence>
<evidence type="ECO:0000256" key="2">
    <source>
        <dbReference type="ARBA" id="ARBA00022857"/>
    </source>
</evidence>
<proteinExistence type="inferred from homology"/>
<gene>
    <name evidence="5" type="ORF">EC973_001067</name>
</gene>
<dbReference type="PROSITE" id="PS00061">
    <property type="entry name" value="ADH_SHORT"/>
    <property type="match status" value="1"/>
</dbReference>
<keyword evidence="3" id="KW-0560">Oxidoreductase</keyword>
<dbReference type="Proteomes" id="UP000605846">
    <property type="component" value="Unassembled WGS sequence"/>
</dbReference>
<reference evidence="5" key="1">
    <citation type="submission" date="2020-01" db="EMBL/GenBank/DDBJ databases">
        <title>Genome Sequencing of Three Apophysomyces-Like Fungal Strains Confirms a Novel Fungal Genus in the Mucoromycota with divergent Burkholderia-like Endosymbiotic Bacteria.</title>
        <authorList>
            <person name="Stajich J.E."/>
            <person name="Macias A.M."/>
            <person name="Carter-House D."/>
            <person name="Lovett B."/>
            <person name="Kasson L.R."/>
            <person name="Berry K."/>
            <person name="Grigoriev I."/>
            <person name="Chang Y."/>
            <person name="Spatafora J."/>
            <person name="Kasson M.T."/>
        </authorList>
    </citation>
    <scope>NUCLEOTIDE SEQUENCE</scope>
    <source>
        <strain evidence="5">NRRL A-21654</strain>
    </source>
</reference>
<name>A0A8H7BWW1_9FUNG</name>
<dbReference type="GO" id="GO:0016491">
    <property type="term" value="F:oxidoreductase activity"/>
    <property type="evidence" value="ECO:0007669"/>
    <property type="project" value="UniProtKB-KW"/>
</dbReference>
<dbReference type="PANTHER" id="PTHR44196:SF1">
    <property type="entry name" value="DEHYDROGENASE_REDUCTASE SDR FAMILY MEMBER 7B"/>
    <property type="match status" value="1"/>
</dbReference>
<dbReference type="SUPFAM" id="SSF51735">
    <property type="entry name" value="NAD(P)-binding Rossmann-fold domains"/>
    <property type="match status" value="1"/>
</dbReference>
<dbReference type="AlphaFoldDB" id="A0A8H7BWW1"/>
<accession>A0A8H7BWW1</accession>
<evidence type="ECO:0008006" key="7">
    <source>
        <dbReference type="Google" id="ProtNLM"/>
    </source>
</evidence>
<evidence type="ECO:0000256" key="3">
    <source>
        <dbReference type="ARBA" id="ARBA00023002"/>
    </source>
</evidence>
<organism evidence="5 6">
    <name type="scientific">Apophysomyces ossiformis</name>
    <dbReference type="NCBI Taxonomy" id="679940"/>
    <lineage>
        <taxon>Eukaryota</taxon>
        <taxon>Fungi</taxon>
        <taxon>Fungi incertae sedis</taxon>
        <taxon>Mucoromycota</taxon>
        <taxon>Mucoromycotina</taxon>
        <taxon>Mucoromycetes</taxon>
        <taxon>Mucorales</taxon>
        <taxon>Mucorineae</taxon>
        <taxon>Mucoraceae</taxon>
        <taxon>Apophysomyces</taxon>
    </lineage>
</organism>
<evidence type="ECO:0000313" key="6">
    <source>
        <dbReference type="Proteomes" id="UP000605846"/>
    </source>
</evidence>
<comment type="function">
    <text evidence="4">Putative oxidoreductase.</text>
</comment>